<sequence length="36" mass="4116">MSVQELDLREFRALAHASEGQILSYYRGDNAEMTGR</sequence>
<evidence type="ECO:0000313" key="1">
    <source>
        <dbReference type="EMBL" id="CAB4824860.1"/>
    </source>
</evidence>
<gene>
    <name evidence="1" type="ORF">UFOPK3204_00411</name>
</gene>
<name>A0A6J6ZX45_9ZZZZ</name>
<organism evidence="1">
    <name type="scientific">freshwater metagenome</name>
    <dbReference type="NCBI Taxonomy" id="449393"/>
    <lineage>
        <taxon>unclassified sequences</taxon>
        <taxon>metagenomes</taxon>
        <taxon>ecological metagenomes</taxon>
    </lineage>
</organism>
<reference evidence="1" key="1">
    <citation type="submission" date="2020-05" db="EMBL/GenBank/DDBJ databases">
        <authorList>
            <person name="Chiriac C."/>
            <person name="Salcher M."/>
            <person name="Ghai R."/>
            <person name="Kavagutti S V."/>
        </authorList>
    </citation>
    <scope>NUCLEOTIDE SEQUENCE</scope>
</reference>
<protein>
    <submittedName>
        <fullName evidence="1">Unannotated protein</fullName>
    </submittedName>
</protein>
<accession>A0A6J6ZX45</accession>
<dbReference type="AlphaFoldDB" id="A0A6J6ZX45"/>
<proteinExistence type="predicted"/>
<dbReference type="EMBL" id="CAFABK010000012">
    <property type="protein sequence ID" value="CAB4824860.1"/>
    <property type="molecule type" value="Genomic_DNA"/>
</dbReference>